<keyword evidence="4" id="KW-1185">Reference proteome</keyword>
<evidence type="ECO:0000256" key="1">
    <source>
        <dbReference type="ARBA" id="ARBA00043985"/>
    </source>
</evidence>
<organism evidence="3 4">
    <name type="scientific">Yoonia maritima</name>
    <dbReference type="NCBI Taxonomy" id="1435347"/>
    <lineage>
        <taxon>Bacteria</taxon>
        <taxon>Pseudomonadati</taxon>
        <taxon>Pseudomonadota</taxon>
        <taxon>Alphaproteobacteria</taxon>
        <taxon>Rhodobacterales</taxon>
        <taxon>Paracoccaceae</taxon>
        <taxon>Yoonia</taxon>
    </lineage>
</organism>
<dbReference type="RefSeq" id="WP_106356465.1">
    <property type="nucleotide sequence ID" value="NZ_PVTP01000004.1"/>
</dbReference>
<feature type="coiled-coil region" evidence="2">
    <location>
        <begin position="33"/>
        <end position="60"/>
    </location>
</feature>
<evidence type="ECO:0000313" key="3">
    <source>
        <dbReference type="EMBL" id="PRY78184.1"/>
    </source>
</evidence>
<dbReference type="EMBL" id="PVTP01000004">
    <property type="protein sequence ID" value="PRY78184.1"/>
    <property type="molecule type" value="Genomic_DNA"/>
</dbReference>
<comment type="caution">
    <text evidence="3">The sequence shown here is derived from an EMBL/GenBank/DDBJ whole genome shotgun (WGS) entry which is preliminary data.</text>
</comment>
<dbReference type="Pfam" id="PF04012">
    <property type="entry name" value="PspA_IM30"/>
    <property type="match status" value="1"/>
</dbReference>
<keyword evidence="2" id="KW-0175">Coiled coil</keyword>
<comment type="similarity">
    <text evidence="1">Belongs to the PspA/Vipp/IM30 family.</text>
</comment>
<dbReference type="AlphaFoldDB" id="A0A2T0W085"/>
<evidence type="ECO:0000313" key="4">
    <source>
        <dbReference type="Proteomes" id="UP000238007"/>
    </source>
</evidence>
<dbReference type="OrthoDB" id="7999550at2"/>
<evidence type="ECO:0000256" key="2">
    <source>
        <dbReference type="SAM" id="Coils"/>
    </source>
</evidence>
<protein>
    <submittedName>
        <fullName evidence="3">Phage shock protein A</fullName>
    </submittedName>
</protein>
<dbReference type="Proteomes" id="UP000238007">
    <property type="component" value="Unassembled WGS sequence"/>
</dbReference>
<sequence>MFKTLATLINGQNARAEDRVRDAFAIELIDQKIRESESSLRAAKSTLASLIQRQRAEEKQHGALESRIADLTKRAKEALDSDREDMAAEAARAIATMENELTVRTETLNRLEQKVIRLRSSIESGHRRIIDLKQGAIQARAVRREQTIQMQMVKTGASHGSVEEAEELIQRVLGGDDPFERSEILADINRDLDGDNITDRMSDAGFGSATRSTADDVLARLKSAKK</sequence>
<reference evidence="3 4" key="1">
    <citation type="submission" date="2018-03" db="EMBL/GenBank/DDBJ databases">
        <title>Genomic Encyclopedia of Archaeal and Bacterial Type Strains, Phase II (KMG-II): from individual species to whole genera.</title>
        <authorList>
            <person name="Goeker M."/>
        </authorList>
    </citation>
    <scope>NUCLEOTIDE SEQUENCE [LARGE SCALE GENOMIC DNA]</scope>
    <source>
        <strain evidence="3 4">DSM 101533</strain>
    </source>
</reference>
<name>A0A2T0W085_9RHOB</name>
<proteinExistence type="inferred from homology"/>
<gene>
    <name evidence="3" type="ORF">CLV80_104148</name>
</gene>
<dbReference type="InterPro" id="IPR007157">
    <property type="entry name" value="PspA_VIPP1"/>
</dbReference>
<accession>A0A2T0W085</accession>